<dbReference type="RefSeq" id="WP_014128554.1">
    <property type="nucleotide sequence ID" value="NC_016077.1"/>
</dbReference>
<dbReference type="eggNOG" id="ENOG5031D0Q">
    <property type="taxonomic scope" value="Bacteria"/>
</dbReference>
<accession>G4Q939</accession>
<dbReference type="AlphaFoldDB" id="G4Q939"/>
<dbReference type="STRING" id="568816.Acin_1318"/>
<reference evidence="1 2" key="1">
    <citation type="journal article" date="2011" name="J. Bacteriol.">
        <title>Complete genome sequence of Acidaminococcus intestini RYC-MR95, a Gram-negative bacterium from the phylum Firmicutes.</title>
        <authorList>
            <person name="D'Auria G."/>
            <person name="Galan J.C."/>
            <person name="Rodriguez-Alcayna M."/>
            <person name="Moya A."/>
            <person name="Baquero F."/>
            <person name="Latorre A."/>
        </authorList>
    </citation>
    <scope>NUCLEOTIDE SEQUENCE [LARGE SCALE GENOMIC DNA]</scope>
    <source>
        <strain evidence="1 2">RyC-MR95</strain>
    </source>
</reference>
<evidence type="ECO:0000313" key="1">
    <source>
        <dbReference type="EMBL" id="AEQ22541.1"/>
    </source>
</evidence>
<sequence length="97" mass="11405">MWKVLTEELNQIGSEGGKILKDEEYKGQCRITLERCIRYDAITCGVYGEMVHTAYSDAKDSSSLYESMKKELQMFIDADFDDEEKRSDFYEVFVNRY</sequence>
<dbReference type="EMBL" id="CP003058">
    <property type="protein sequence ID" value="AEQ22541.1"/>
    <property type="molecule type" value="Genomic_DNA"/>
</dbReference>
<evidence type="ECO:0000313" key="2">
    <source>
        <dbReference type="Proteomes" id="UP000007093"/>
    </source>
</evidence>
<dbReference type="HOGENOM" id="CLU_179126_0_0_9"/>
<proteinExistence type="predicted"/>
<dbReference type="KEGG" id="ain:Acin_1318"/>
<gene>
    <name evidence="1" type="ordered locus">Acin_1318</name>
</gene>
<name>G4Q939_ACIIR</name>
<organism evidence="1 2">
    <name type="scientific">Acidaminococcus intestini (strain RyC-MR95)</name>
    <dbReference type="NCBI Taxonomy" id="568816"/>
    <lineage>
        <taxon>Bacteria</taxon>
        <taxon>Bacillati</taxon>
        <taxon>Bacillota</taxon>
        <taxon>Negativicutes</taxon>
        <taxon>Acidaminococcales</taxon>
        <taxon>Acidaminococcaceae</taxon>
        <taxon>Acidaminococcus</taxon>
    </lineage>
</organism>
<dbReference type="PATRIC" id="fig|568816.4.peg.1273"/>
<dbReference type="InParanoid" id="G4Q939"/>
<dbReference type="Proteomes" id="UP000007093">
    <property type="component" value="Chromosome"/>
</dbReference>
<keyword evidence="2" id="KW-1185">Reference proteome</keyword>
<protein>
    <submittedName>
        <fullName evidence="1">Uncharacterized protein</fullName>
    </submittedName>
</protein>